<evidence type="ECO:0000313" key="8">
    <source>
        <dbReference type="Proteomes" id="UP001548713"/>
    </source>
</evidence>
<reference evidence="7 8" key="1">
    <citation type="submission" date="2024-07" db="EMBL/GenBank/DDBJ databases">
        <title>Novosphingobium kalidii RD2P27.</title>
        <authorList>
            <person name="Sun J.-Q."/>
        </authorList>
    </citation>
    <scope>NUCLEOTIDE SEQUENCE [LARGE SCALE GENOMIC DNA]</scope>
    <source>
        <strain evidence="7 8">RD2P27</strain>
    </source>
</reference>
<accession>A0ABV2D526</accession>
<keyword evidence="4 5" id="KW-0472">Membrane</keyword>
<feature type="domain" description="ABC-2 type transporter transmembrane" evidence="6">
    <location>
        <begin position="190"/>
        <end position="381"/>
    </location>
</feature>
<sequence length="420" mass="44503">MMVEHSTRGSRLSLFAAAYVVAWRDFMAILISRSFLFFLLGPLFPIVVASFAGGVGAQLRETVERPQLGLAMASADVAAMQKARAQLAETLGGRVPDTVVLQRLAPGETYDSGKVLAGDRGNVAAVLTGSLERPVLTGTKEQIEDWRGPVALIAASAIKGVPGPAPEVVLHSTASTTASERTGQLVTAQGAQTLLFLLTMLLAGMVLSNLVEEKGNKVIEILAAAIPMDAVFFGKLFAMLAISFVGIAVWGSAVGLFLLGSGANMAAMPAPAVGWPAMLALGVVYFAMAYLLLGSIFLALGSLATTVREVQTLSMPATMMQLVVFFLASFAMMQPGSAAEIFAIVFPFSSPYAMIARAAQQPGLGQHLLALAWQSLCVLVMVRAGSQLFRRRVMKSGPAGVRKRRFFRRRGKAQVSELSH</sequence>
<feature type="transmembrane region" description="Helical" evidence="5">
    <location>
        <begin position="322"/>
        <end position="348"/>
    </location>
</feature>
<dbReference type="Pfam" id="PF12698">
    <property type="entry name" value="ABC2_membrane_3"/>
    <property type="match status" value="1"/>
</dbReference>
<feature type="transmembrane region" description="Helical" evidence="5">
    <location>
        <begin position="279"/>
        <end position="301"/>
    </location>
</feature>
<gene>
    <name evidence="7" type="ORF">ABVV53_16010</name>
</gene>
<keyword evidence="3 5" id="KW-1133">Transmembrane helix</keyword>
<organism evidence="7 8">
    <name type="scientific">Novosphingobium kalidii</name>
    <dbReference type="NCBI Taxonomy" id="3230299"/>
    <lineage>
        <taxon>Bacteria</taxon>
        <taxon>Pseudomonadati</taxon>
        <taxon>Pseudomonadota</taxon>
        <taxon>Alphaproteobacteria</taxon>
        <taxon>Sphingomonadales</taxon>
        <taxon>Sphingomonadaceae</taxon>
        <taxon>Novosphingobium</taxon>
    </lineage>
</organism>
<evidence type="ECO:0000259" key="6">
    <source>
        <dbReference type="Pfam" id="PF12698"/>
    </source>
</evidence>
<dbReference type="EMBL" id="JBEWLY010000025">
    <property type="protein sequence ID" value="MET1756948.1"/>
    <property type="molecule type" value="Genomic_DNA"/>
</dbReference>
<keyword evidence="8" id="KW-1185">Reference proteome</keyword>
<feature type="transmembrane region" description="Helical" evidence="5">
    <location>
        <begin position="12"/>
        <end position="31"/>
    </location>
</feature>
<protein>
    <submittedName>
        <fullName evidence="7">ABC transporter permease</fullName>
    </submittedName>
</protein>
<evidence type="ECO:0000256" key="5">
    <source>
        <dbReference type="SAM" id="Phobius"/>
    </source>
</evidence>
<keyword evidence="2 5" id="KW-0812">Transmembrane</keyword>
<comment type="caution">
    <text evidence="7">The sequence shown here is derived from an EMBL/GenBank/DDBJ whole genome shotgun (WGS) entry which is preliminary data.</text>
</comment>
<proteinExistence type="predicted"/>
<comment type="subcellular location">
    <subcellularLocation>
        <location evidence="1">Membrane</location>
        <topology evidence="1">Multi-pass membrane protein</topology>
    </subcellularLocation>
</comment>
<name>A0ABV2D526_9SPHN</name>
<dbReference type="Proteomes" id="UP001548713">
    <property type="component" value="Unassembled WGS sequence"/>
</dbReference>
<evidence type="ECO:0000256" key="4">
    <source>
        <dbReference type="ARBA" id="ARBA00023136"/>
    </source>
</evidence>
<feature type="transmembrane region" description="Helical" evidence="5">
    <location>
        <begin position="37"/>
        <end position="57"/>
    </location>
</feature>
<feature type="transmembrane region" description="Helical" evidence="5">
    <location>
        <begin position="236"/>
        <end position="259"/>
    </location>
</feature>
<dbReference type="InterPro" id="IPR013525">
    <property type="entry name" value="ABC2_TM"/>
</dbReference>
<feature type="transmembrane region" description="Helical" evidence="5">
    <location>
        <begin position="368"/>
        <end position="386"/>
    </location>
</feature>
<evidence type="ECO:0000256" key="1">
    <source>
        <dbReference type="ARBA" id="ARBA00004141"/>
    </source>
</evidence>
<evidence type="ECO:0000256" key="2">
    <source>
        <dbReference type="ARBA" id="ARBA00022692"/>
    </source>
</evidence>
<evidence type="ECO:0000256" key="3">
    <source>
        <dbReference type="ARBA" id="ARBA00022989"/>
    </source>
</evidence>
<evidence type="ECO:0000313" key="7">
    <source>
        <dbReference type="EMBL" id="MET1756948.1"/>
    </source>
</evidence>